<name>A0ABM5WSM4_9BACL</name>
<accession>A0ABM5WSM4</accession>
<sequence length="323" mass="35870">MKQLVTITTAVILCLALFILLKPLAASPTFEEQMEQVKKIEEKKEVPKKEEVTGNYVDKIAEFPILPEQREKLQMLQRERQQSIQGMEPSQIKIPSIGVDAAIESTGILDNGQMGVPEDVDQVGWFEPGYKAGAKGHAVLAGHVDSLTGPAVFYELDKVKVGETVTVIGPDGREMIYEVKNLTSYETDDAPIEKIFGSSDKRLLSLITCTGDYNRDIGSHEERLVVTAELVSDSSVTDKQPASPENVVATDFNLSWHAVRDDAIIGYRIYEENIQTGELKKIETVSLFDRKNVSIKTDDTKRYHVSSVDVDLNESKKALAVKN</sequence>
<protein>
    <submittedName>
        <fullName evidence="2">Peptidase C60</fullName>
    </submittedName>
</protein>
<dbReference type="CDD" id="cd05829">
    <property type="entry name" value="Sortase_F"/>
    <property type="match status" value="1"/>
</dbReference>
<reference evidence="2" key="1">
    <citation type="submission" date="2016-01" db="EMBL/GenBank/DDBJ databases">
        <title>Complete genome of Planococcus kocurri type strain.</title>
        <authorList>
            <person name="See-Too W.S."/>
        </authorList>
    </citation>
    <scope>NUCLEOTIDE SEQUENCE [LARGE SCALE GENOMIC DNA]</scope>
    <source>
        <strain evidence="2">ATCC 43650</strain>
    </source>
</reference>
<dbReference type="Proteomes" id="UP000065533">
    <property type="component" value="Chromosome"/>
</dbReference>
<dbReference type="InterPro" id="IPR023365">
    <property type="entry name" value="Sortase_dom-sf"/>
</dbReference>
<dbReference type="Gene3D" id="2.60.40.10">
    <property type="entry name" value="Immunoglobulins"/>
    <property type="match status" value="1"/>
</dbReference>
<dbReference type="Gene3D" id="2.40.260.10">
    <property type="entry name" value="Sortase"/>
    <property type="match status" value="1"/>
</dbReference>
<dbReference type="RefSeq" id="WP_058384046.1">
    <property type="nucleotide sequence ID" value="NZ_CP013661.2"/>
</dbReference>
<gene>
    <name evidence="2" type="ORF">AUO94_01320</name>
</gene>
<dbReference type="InterPro" id="IPR013783">
    <property type="entry name" value="Ig-like_fold"/>
</dbReference>
<dbReference type="InterPro" id="IPR005754">
    <property type="entry name" value="Sortase"/>
</dbReference>
<evidence type="ECO:0000256" key="1">
    <source>
        <dbReference type="ARBA" id="ARBA00022801"/>
    </source>
</evidence>
<organism evidence="2 3">
    <name type="scientific">Planococcus kocurii</name>
    <dbReference type="NCBI Taxonomy" id="1374"/>
    <lineage>
        <taxon>Bacteria</taxon>
        <taxon>Bacillati</taxon>
        <taxon>Bacillota</taxon>
        <taxon>Bacilli</taxon>
        <taxon>Bacillales</taxon>
        <taxon>Caryophanaceae</taxon>
        <taxon>Planococcus</taxon>
    </lineage>
</organism>
<evidence type="ECO:0000313" key="3">
    <source>
        <dbReference type="Proteomes" id="UP000065533"/>
    </source>
</evidence>
<dbReference type="Pfam" id="PF04203">
    <property type="entry name" value="Sortase"/>
    <property type="match status" value="1"/>
</dbReference>
<keyword evidence="1" id="KW-0378">Hydrolase</keyword>
<dbReference type="EMBL" id="CP013661">
    <property type="protein sequence ID" value="ALS77366.1"/>
    <property type="molecule type" value="Genomic_DNA"/>
</dbReference>
<proteinExistence type="predicted"/>
<dbReference type="InterPro" id="IPR042001">
    <property type="entry name" value="Sortase_F"/>
</dbReference>
<keyword evidence="3" id="KW-1185">Reference proteome</keyword>
<dbReference type="SUPFAM" id="SSF63817">
    <property type="entry name" value="Sortase"/>
    <property type="match status" value="1"/>
</dbReference>
<evidence type="ECO:0000313" key="2">
    <source>
        <dbReference type="EMBL" id="ALS77366.1"/>
    </source>
</evidence>